<dbReference type="GO" id="GO:0000976">
    <property type="term" value="F:transcription cis-regulatory region binding"/>
    <property type="evidence" value="ECO:0007669"/>
    <property type="project" value="TreeGrafter"/>
</dbReference>
<dbReference type="InterPro" id="IPR001789">
    <property type="entry name" value="Sig_transdc_resp-reg_receiver"/>
</dbReference>
<organism evidence="8 9">
    <name type="scientific">Azospirillum argentinense</name>
    <dbReference type="NCBI Taxonomy" id="2970906"/>
    <lineage>
        <taxon>Bacteria</taxon>
        <taxon>Pseudomonadati</taxon>
        <taxon>Pseudomonadota</taxon>
        <taxon>Alphaproteobacteria</taxon>
        <taxon>Rhodospirillales</taxon>
        <taxon>Azospirillaceae</taxon>
        <taxon>Azospirillum</taxon>
    </lineage>
</organism>
<dbReference type="KEGG" id="abq:ABAZ39_07955"/>
<dbReference type="SMART" id="SM00448">
    <property type="entry name" value="REC"/>
    <property type="match status" value="1"/>
</dbReference>
<dbReference type="GO" id="GO:0000156">
    <property type="term" value="F:phosphorelay response regulator activity"/>
    <property type="evidence" value="ECO:0007669"/>
    <property type="project" value="TreeGrafter"/>
</dbReference>
<evidence type="ECO:0000256" key="6">
    <source>
        <dbReference type="PROSITE-ProRule" id="PRU00169"/>
    </source>
</evidence>
<keyword evidence="4" id="KW-0238">DNA-binding</keyword>
<dbReference type="GO" id="GO:0032993">
    <property type="term" value="C:protein-DNA complex"/>
    <property type="evidence" value="ECO:0007669"/>
    <property type="project" value="TreeGrafter"/>
</dbReference>
<evidence type="ECO:0000256" key="5">
    <source>
        <dbReference type="ARBA" id="ARBA00023163"/>
    </source>
</evidence>
<dbReference type="Proteomes" id="UP000027186">
    <property type="component" value="Chromosome"/>
</dbReference>
<dbReference type="SUPFAM" id="SSF52172">
    <property type="entry name" value="CheY-like"/>
    <property type="match status" value="1"/>
</dbReference>
<reference evidence="8 9" key="1">
    <citation type="journal article" date="2014" name="Genome Announc.">
        <title>Complete Genome Sequence of the Model Rhizosphere Strain Azospirillum brasilense Az39, Successfully Applied in Agriculture.</title>
        <authorList>
            <person name="Rivera D."/>
            <person name="Revale S."/>
            <person name="Molina R."/>
            <person name="Gualpa J."/>
            <person name="Puente M."/>
            <person name="Maroniche G."/>
            <person name="Paris G."/>
            <person name="Baker D."/>
            <person name="Clavijo B."/>
            <person name="McLay K."/>
            <person name="Spaepen S."/>
            <person name="Perticari A."/>
            <person name="Vazquez M."/>
            <person name="Wisniewski-Dye F."/>
            <person name="Watkins C."/>
            <person name="Martinez-Abarca F."/>
            <person name="Vanderleyden J."/>
            <person name="Cassan F."/>
        </authorList>
    </citation>
    <scope>NUCLEOTIDE SEQUENCE [LARGE SCALE GENOMIC DNA]</scope>
    <source>
        <strain evidence="8 9">Az39</strain>
    </source>
</reference>
<evidence type="ECO:0000256" key="1">
    <source>
        <dbReference type="ARBA" id="ARBA00022553"/>
    </source>
</evidence>
<gene>
    <name evidence="8" type="ORF">ABAZ39_07955</name>
</gene>
<evidence type="ECO:0000256" key="2">
    <source>
        <dbReference type="ARBA" id="ARBA00023012"/>
    </source>
</evidence>
<proteinExistence type="predicted"/>
<dbReference type="InterPro" id="IPR039420">
    <property type="entry name" value="WalR-like"/>
</dbReference>
<name>A0A060DGU4_9PROT</name>
<accession>A0A060DGU4</accession>
<keyword evidence="3" id="KW-0805">Transcription regulation</keyword>
<evidence type="ECO:0000313" key="9">
    <source>
        <dbReference type="Proteomes" id="UP000027186"/>
    </source>
</evidence>
<keyword evidence="5" id="KW-0804">Transcription</keyword>
<dbReference type="PANTHER" id="PTHR48111">
    <property type="entry name" value="REGULATOR OF RPOS"/>
    <property type="match status" value="1"/>
</dbReference>
<evidence type="ECO:0000259" key="7">
    <source>
        <dbReference type="PROSITE" id="PS50110"/>
    </source>
</evidence>
<evidence type="ECO:0000256" key="3">
    <source>
        <dbReference type="ARBA" id="ARBA00023015"/>
    </source>
</evidence>
<dbReference type="Pfam" id="PF00072">
    <property type="entry name" value="Response_reg"/>
    <property type="match status" value="1"/>
</dbReference>
<keyword evidence="1 6" id="KW-0597">Phosphoprotein</keyword>
<evidence type="ECO:0000313" key="8">
    <source>
        <dbReference type="EMBL" id="AIB11935.1"/>
    </source>
</evidence>
<sequence>MGVVMARDDVDTLARPASGARPSSRLEWRHRCGPAVQAGPNDSTRRDTPAAIRPLRLLIVEDESLAAEAVGMAAMDLGHIVCGTARTEEEAVAIAGRERPDVALMDVRLAGGDGIEAARRLRANYGIRSIFLSGYANHAIMARITETYPLGVVNKPYSLAQLKLALDLAARRLHGPRG</sequence>
<dbReference type="PROSITE" id="PS50110">
    <property type="entry name" value="RESPONSE_REGULATORY"/>
    <property type="match status" value="1"/>
</dbReference>
<keyword evidence="2" id="KW-0902">Two-component regulatory system</keyword>
<dbReference type="GO" id="GO:0006355">
    <property type="term" value="P:regulation of DNA-templated transcription"/>
    <property type="evidence" value="ECO:0007669"/>
    <property type="project" value="TreeGrafter"/>
</dbReference>
<dbReference type="EMBL" id="CP007793">
    <property type="protein sequence ID" value="AIB11935.1"/>
    <property type="molecule type" value="Genomic_DNA"/>
</dbReference>
<dbReference type="InterPro" id="IPR011006">
    <property type="entry name" value="CheY-like_superfamily"/>
</dbReference>
<evidence type="ECO:0000256" key="4">
    <source>
        <dbReference type="ARBA" id="ARBA00023125"/>
    </source>
</evidence>
<dbReference type="AlphaFoldDB" id="A0A060DGU4"/>
<dbReference type="PANTHER" id="PTHR48111:SF1">
    <property type="entry name" value="TWO-COMPONENT RESPONSE REGULATOR ORR33"/>
    <property type="match status" value="1"/>
</dbReference>
<dbReference type="GO" id="GO:0005829">
    <property type="term" value="C:cytosol"/>
    <property type="evidence" value="ECO:0007669"/>
    <property type="project" value="TreeGrafter"/>
</dbReference>
<feature type="modified residue" description="4-aspartylphosphate" evidence="6">
    <location>
        <position position="106"/>
    </location>
</feature>
<feature type="domain" description="Response regulatory" evidence="7">
    <location>
        <begin position="56"/>
        <end position="170"/>
    </location>
</feature>
<protein>
    <submittedName>
        <fullName evidence="8">Regulator</fullName>
    </submittedName>
</protein>
<dbReference type="Gene3D" id="3.40.50.2300">
    <property type="match status" value="1"/>
</dbReference>